<dbReference type="AlphaFoldDB" id="Q0AQS0"/>
<dbReference type="OrthoDB" id="7629110at2"/>
<feature type="domain" description="GYF" evidence="1">
    <location>
        <begin position="11"/>
        <end position="59"/>
    </location>
</feature>
<dbReference type="HOGENOM" id="CLU_090316_0_0_5"/>
<sequence length="174" mass="19480">MPRDDGIAMSWFVKVEGRVYGPYTPQQMKAFVGEGRIAAHSHVCPERDGLWQQASDIDAFREWLGESKTSPEPEKRVTPGARPANFVVIAEIQSENGAEFHKALSAYGDLESITGNVWLLRGPTTSAVLRNELSHILGRDDKLLVIDASHDRAAWFNLGRDADQNIRELWSRAH</sequence>
<dbReference type="EMBL" id="CP000449">
    <property type="protein sequence ID" value="ABI65367.1"/>
    <property type="molecule type" value="Genomic_DNA"/>
</dbReference>
<name>Q0AQS0_MARMM</name>
<organism evidence="2 3">
    <name type="scientific">Maricaulis maris (strain MCS10)</name>
    <name type="common">Caulobacter maris</name>
    <dbReference type="NCBI Taxonomy" id="394221"/>
    <lineage>
        <taxon>Bacteria</taxon>
        <taxon>Pseudomonadati</taxon>
        <taxon>Pseudomonadota</taxon>
        <taxon>Alphaproteobacteria</taxon>
        <taxon>Maricaulales</taxon>
        <taxon>Maricaulaceae</taxon>
        <taxon>Maricaulis</taxon>
    </lineage>
</organism>
<keyword evidence="3" id="KW-1185">Reference proteome</keyword>
<evidence type="ECO:0000313" key="2">
    <source>
        <dbReference type="EMBL" id="ABI65367.1"/>
    </source>
</evidence>
<dbReference type="InterPro" id="IPR025640">
    <property type="entry name" value="GYF_2"/>
</dbReference>
<gene>
    <name evidence="2" type="ordered locus">Mmar10_1074</name>
</gene>
<evidence type="ECO:0000259" key="1">
    <source>
        <dbReference type="Pfam" id="PF14237"/>
    </source>
</evidence>
<dbReference type="eggNOG" id="ENOG503321R">
    <property type="taxonomic scope" value="Bacteria"/>
</dbReference>
<dbReference type="Proteomes" id="UP000001964">
    <property type="component" value="Chromosome"/>
</dbReference>
<protein>
    <recommendedName>
        <fullName evidence="1">GYF domain-containing protein</fullName>
    </recommendedName>
</protein>
<accession>Q0AQS0</accession>
<evidence type="ECO:0000313" key="3">
    <source>
        <dbReference type="Proteomes" id="UP000001964"/>
    </source>
</evidence>
<dbReference type="KEGG" id="mmr:Mmar10_1074"/>
<dbReference type="STRING" id="394221.Mmar10_1074"/>
<reference evidence="2 3" key="1">
    <citation type="submission" date="2006-08" db="EMBL/GenBank/DDBJ databases">
        <title>Complete sequence of Maricaulis maris MCS10.</title>
        <authorList>
            <consortium name="US DOE Joint Genome Institute"/>
            <person name="Copeland A."/>
            <person name="Lucas S."/>
            <person name="Lapidus A."/>
            <person name="Barry K."/>
            <person name="Detter J.C."/>
            <person name="Glavina del Rio T."/>
            <person name="Hammon N."/>
            <person name="Israni S."/>
            <person name="Dalin E."/>
            <person name="Tice H."/>
            <person name="Pitluck S."/>
            <person name="Saunders E."/>
            <person name="Brettin T."/>
            <person name="Bruce D."/>
            <person name="Han C."/>
            <person name="Tapia R."/>
            <person name="Gilna P."/>
            <person name="Schmutz J."/>
            <person name="Larimer F."/>
            <person name="Land M."/>
            <person name="Hauser L."/>
            <person name="Kyrpides N."/>
            <person name="Mikhailova N."/>
            <person name="Viollier P."/>
            <person name="Stephens C."/>
            <person name="Richardson P."/>
        </authorList>
    </citation>
    <scope>NUCLEOTIDE SEQUENCE [LARGE SCALE GENOMIC DNA]</scope>
    <source>
        <strain evidence="2 3">MCS10</strain>
    </source>
</reference>
<dbReference type="Pfam" id="PF14237">
    <property type="entry name" value="GYF_2"/>
    <property type="match status" value="1"/>
</dbReference>
<dbReference type="RefSeq" id="WP_011643014.1">
    <property type="nucleotide sequence ID" value="NC_008347.1"/>
</dbReference>
<proteinExistence type="predicted"/>